<organism evidence="7 8">
    <name type="scientific">Archangium gephyra</name>
    <dbReference type="NCBI Taxonomy" id="48"/>
    <lineage>
        <taxon>Bacteria</taxon>
        <taxon>Pseudomonadati</taxon>
        <taxon>Myxococcota</taxon>
        <taxon>Myxococcia</taxon>
        <taxon>Myxococcales</taxon>
        <taxon>Cystobacterineae</taxon>
        <taxon>Archangiaceae</taxon>
        <taxon>Archangium</taxon>
    </lineage>
</organism>
<dbReference type="PRINTS" id="PR01590">
    <property type="entry name" value="HTHFIS"/>
</dbReference>
<proteinExistence type="predicted"/>
<dbReference type="SUPFAM" id="SSF55781">
    <property type="entry name" value="GAF domain-like"/>
    <property type="match status" value="1"/>
</dbReference>
<dbReference type="Gene3D" id="2.60.200.20">
    <property type="match status" value="1"/>
</dbReference>
<evidence type="ECO:0000259" key="5">
    <source>
        <dbReference type="PROSITE" id="PS50006"/>
    </source>
</evidence>
<dbReference type="GO" id="GO:0005524">
    <property type="term" value="F:ATP binding"/>
    <property type="evidence" value="ECO:0007669"/>
    <property type="project" value="UniProtKB-KW"/>
</dbReference>
<dbReference type="InterPro" id="IPR058031">
    <property type="entry name" value="AAA_lid_NorR"/>
</dbReference>
<dbReference type="SUPFAM" id="SSF49879">
    <property type="entry name" value="SMAD/FHA domain"/>
    <property type="match status" value="1"/>
</dbReference>
<dbReference type="CDD" id="cd00009">
    <property type="entry name" value="AAA"/>
    <property type="match status" value="1"/>
</dbReference>
<keyword evidence="3" id="KW-0805">Transcription regulation</keyword>
<evidence type="ECO:0000259" key="6">
    <source>
        <dbReference type="PROSITE" id="PS50045"/>
    </source>
</evidence>
<reference evidence="7 8" key="1">
    <citation type="submission" date="2017-08" db="EMBL/GenBank/DDBJ databases">
        <title>Infants hospitalized years apart are colonized by the same room-sourced microbial strains.</title>
        <authorList>
            <person name="Brooks B."/>
            <person name="Olm M.R."/>
            <person name="Firek B.A."/>
            <person name="Baker R."/>
            <person name="Thomas B.C."/>
            <person name="Morowitz M.J."/>
            <person name="Banfield J.F."/>
        </authorList>
    </citation>
    <scope>NUCLEOTIDE SEQUENCE [LARGE SCALE GENOMIC DNA]</scope>
    <source>
        <strain evidence="7">S2_003_000_R2_14</strain>
    </source>
</reference>
<evidence type="ECO:0000256" key="1">
    <source>
        <dbReference type="ARBA" id="ARBA00022741"/>
    </source>
</evidence>
<protein>
    <submittedName>
        <fullName evidence="7">Sigma-54-dependent Fis family transcriptional regulator</fullName>
    </submittedName>
</protein>
<dbReference type="SUPFAM" id="SSF46689">
    <property type="entry name" value="Homeodomain-like"/>
    <property type="match status" value="1"/>
</dbReference>
<evidence type="ECO:0000256" key="2">
    <source>
        <dbReference type="ARBA" id="ARBA00022840"/>
    </source>
</evidence>
<dbReference type="AlphaFoldDB" id="A0A2W5ULA9"/>
<dbReference type="Pfam" id="PF00158">
    <property type="entry name" value="Sigma54_activat"/>
    <property type="match status" value="1"/>
</dbReference>
<dbReference type="SUPFAM" id="SSF52540">
    <property type="entry name" value="P-loop containing nucleoside triphosphate hydrolases"/>
    <property type="match status" value="1"/>
</dbReference>
<dbReference type="Pfam" id="PF00498">
    <property type="entry name" value="FHA"/>
    <property type="match status" value="1"/>
</dbReference>
<dbReference type="Pfam" id="PF25601">
    <property type="entry name" value="AAA_lid_14"/>
    <property type="match status" value="1"/>
</dbReference>
<dbReference type="GO" id="GO:0043565">
    <property type="term" value="F:sequence-specific DNA binding"/>
    <property type="evidence" value="ECO:0007669"/>
    <property type="project" value="InterPro"/>
</dbReference>
<evidence type="ECO:0000256" key="4">
    <source>
        <dbReference type="ARBA" id="ARBA00023163"/>
    </source>
</evidence>
<dbReference type="PANTHER" id="PTHR32071">
    <property type="entry name" value="TRANSCRIPTIONAL REGULATORY PROTEIN"/>
    <property type="match status" value="1"/>
</dbReference>
<dbReference type="Gene3D" id="1.10.10.60">
    <property type="entry name" value="Homeodomain-like"/>
    <property type="match status" value="1"/>
</dbReference>
<keyword evidence="1" id="KW-0547">Nucleotide-binding</keyword>
<dbReference type="Gene3D" id="3.40.50.300">
    <property type="entry name" value="P-loop containing nucleotide triphosphate hydrolases"/>
    <property type="match status" value="1"/>
</dbReference>
<accession>A0A2W5ULA9</accession>
<dbReference type="SMART" id="SM00240">
    <property type="entry name" value="FHA"/>
    <property type="match status" value="1"/>
</dbReference>
<dbReference type="PROSITE" id="PS50045">
    <property type="entry name" value="SIGMA54_INTERACT_4"/>
    <property type="match status" value="1"/>
</dbReference>
<evidence type="ECO:0000313" key="7">
    <source>
        <dbReference type="EMBL" id="PZR09838.1"/>
    </source>
</evidence>
<comment type="caution">
    <text evidence="7">The sequence shown here is derived from an EMBL/GenBank/DDBJ whole genome shotgun (WGS) entry which is preliminary data.</text>
</comment>
<evidence type="ECO:0000313" key="8">
    <source>
        <dbReference type="Proteomes" id="UP000249061"/>
    </source>
</evidence>
<evidence type="ECO:0000256" key="3">
    <source>
        <dbReference type="ARBA" id="ARBA00023015"/>
    </source>
</evidence>
<sequence length="568" mass="60610">MAALLLLTGPQAGRRLEVQGEVFIGRSPSCTISLEDAKVSRRHVRLFVEDGQARVSDLGSRNGTLVNGEKLEQELQLLPGDRLQVGDSTILFEPSARASLSDRETDGEQQTSPVEELIPAVGAVAGLYHAGVALISATSEAMVLRRAAEELGRSVHADKAAALLGGTEGLMTAAVVGADSVEVPRSLVRGALERKEAGRVKGLLCAPLIASGGAPFGILYAERPEPFGEEEQRTIAALGRLAGEAVTSVRSRSDGAAAAVSLVGSSRQFRKTVDSARRAASGADIVLLHGEPGTGRAQTARYIHSRSSRALGPFIVVDCRRSTTETEEALFGRTSAPGVPPQSSALLKADGGTLLLLNIESLPRHASERLARLIARKTAPARQGGEEPVDVRVMVTAKASLETLQSRNELDGELARSLSGVEVETVPLRERKGDVLQLFEWFCAELTRTRRKEAPNLTPDAKRLLGDHHWPGNVEELRLVAERLALLYGGAEVTALHLPPEIQGGAAEASAPQSLAERISRLERDAISEALRQANGKKIRAAAALGISRPTLDKKIEEYNLVVEKRRA</sequence>
<dbReference type="EMBL" id="QFQP01000019">
    <property type="protein sequence ID" value="PZR09838.1"/>
    <property type="molecule type" value="Genomic_DNA"/>
</dbReference>
<dbReference type="InterPro" id="IPR000253">
    <property type="entry name" value="FHA_dom"/>
</dbReference>
<gene>
    <name evidence="7" type="ORF">DI536_21105</name>
</gene>
<dbReference type="InterPro" id="IPR002197">
    <property type="entry name" value="HTH_Fis"/>
</dbReference>
<dbReference type="InterPro" id="IPR027417">
    <property type="entry name" value="P-loop_NTPase"/>
</dbReference>
<dbReference type="GO" id="GO:0006355">
    <property type="term" value="P:regulation of DNA-templated transcription"/>
    <property type="evidence" value="ECO:0007669"/>
    <property type="project" value="InterPro"/>
</dbReference>
<feature type="domain" description="Sigma-54 factor interaction" evidence="6">
    <location>
        <begin position="262"/>
        <end position="486"/>
    </location>
</feature>
<dbReference type="InterPro" id="IPR009057">
    <property type="entry name" value="Homeodomain-like_sf"/>
</dbReference>
<dbReference type="Pfam" id="PF02954">
    <property type="entry name" value="HTH_8"/>
    <property type="match status" value="1"/>
</dbReference>
<dbReference type="InterPro" id="IPR008984">
    <property type="entry name" value="SMAD_FHA_dom_sf"/>
</dbReference>
<feature type="domain" description="FHA" evidence="5">
    <location>
        <begin position="22"/>
        <end position="71"/>
    </location>
</feature>
<dbReference type="InterPro" id="IPR002078">
    <property type="entry name" value="Sigma_54_int"/>
</dbReference>
<keyword evidence="2" id="KW-0067">ATP-binding</keyword>
<dbReference type="Gene3D" id="1.10.8.60">
    <property type="match status" value="1"/>
</dbReference>
<keyword evidence="4" id="KW-0804">Transcription</keyword>
<dbReference type="PROSITE" id="PS50006">
    <property type="entry name" value="FHA_DOMAIN"/>
    <property type="match status" value="1"/>
</dbReference>
<dbReference type="Proteomes" id="UP000249061">
    <property type="component" value="Unassembled WGS sequence"/>
</dbReference>
<dbReference type="CDD" id="cd00060">
    <property type="entry name" value="FHA"/>
    <property type="match status" value="1"/>
</dbReference>
<name>A0A2W5ULA9_9BACT</name>